<dbReference type="Proteomes" id="UP000292580">
    <property type="component" value="Unassembled WGS sequence"/>
</dbReference>
<dbReference type="EMBL" id="PGCL01000002">
    <property type="protein sequence ID" value="TAJ44895.1"/>
    <property type="molecule type" value="Genomic_DNA"/>
</dbReference>
<gene>
    <name evidence="1" type="ORF">CUJ86_06325</name>
</gene>
<evidence type="ECO:0000313" key="2">
    <source>
        <dbReference type="Proteomes" id="UP000292580"/>
    </source>
</evidence>
<sequence>MREQNLSVQREETSVETALYVLSISGNVTGSSGPELTRLGTELNTSFAAAYGAEQKIKSQNSLMRILYGGDQEAAGLLIQHADQNQQQIQVMEQLITNCSDCDPQVRQVLQDQVLVLSQEQNRLAVLGREEQANKGLFGWLI</sequence>
<reference evidence="1 2" key="1">
    <citation type="submission" date="2017-11" db="EMBL/GenBank/DDBJ databases">
        <title>Isolation and Characterization of Methanofollis Species from Methane Seep Offshore SW Taiwan.</title>
        <authorList>
            <person name="Teng N.-H."/>
            <person name="Lai M.-C."/>
            <person name="Chen S.-C."/>
        </authorList>
    </citation>
    <scope>NUCLEOTIDE SEQUENCE [LARGE SCALE GENOMIC DNA]</scope>
    <source>
        <strain evidence="1 2">FWC-SCC2</strain>
    </source>
</reference>
<proteinExistence type="predicted"/>
<accession>A0A483CQC9</accession>
<dbReference type="AlphaFoldDB" id="A0A483CQC9"/>
<organism evidence="1 2">
    <name type="scientific">Methanofollis fontis</name>
    <dbReference type="NCBI Taxonomy" id="2052832"/>
    <lineage>
        <taxon>Archaea</taxon>
        <taxon>Methanobacteriati</taxon>
        <taxon>Methanobacteriota</taxon>
        <taxon>Stenosarchaea group</taxon>
        <taxon>Methanomicrobia</taxon>
        <taxon>Methanomicrobiales</taxon>
        <taxon>Methanomicrobiaceae</taxon>
        <taxon>Methanofollis</taxon>
    </lineage>
</organism>
<comment type="caution">
    <text evidence="1">The sequence shown here is derived from an EMBL/GenBank/DDBJ whole genome shotgun (WGS) entry which is preliminary data.</text>
</comment>
<name>A0A483CQC9_9EURY</name>
<keyword evidence="2" id="KW-1185">Reference proteome</keyword>
<evidence type="ECO:0000313" key="1">
    <source>
        <dbReference type="EMBL" id="TAJ44895.1"/>
    </source>
</evidence>
<protein>
    <submittedName>
        <fullName evidence="1">Uncharacterized protein</fullName>
    </submittedName>
</protein>